<evidence type="ECO:0000259" key="3">
    <source>
        <dbReference type="Pfam" id="PF13290"/>
    </source>
</evidence>
<dbReference type="Pfam" id="PF13620">
    <property type="entry name" value="CarboxypepD_reg"/>
    <property type="match status" value="1"/>
</dbReference>
<keyword evidence="1" id="KW-0812">Transmembrane</keyword>
<reference evidence="4 5" key="1">
    <citation type="submission" date="2020-06" db="EMBL/GenBank/DDBJ databases">
        <title>High-quality draft genome of sulfate reducer Desulfobacter latus type strain AcrS2 isolated from marine sediment.</title>
        <authorList>
            <person name="Hoppe M."/>
            <person name="Larsen C.K."/>
            <person name="Marshall I.P.G."/>
            <person name="Schramm A."/>
            <person name="Marietou A.G."/>
        </authorList>
    </citation>
    <scope>NUCLEOTIDE SEQUENCE [LARGE SCALE GENOMIC DNA]</scope>
    <source>
        <strain evidence="4 5">AcRS2</strain>
    </source>
</reference>
<dbReference type="EMBL" id="JACADJ010000041">
    <property type="protein sequence ID" value="NWH05648.1"/>
    <property type="molecule type" value="Genomic_DNA"/>
</dbReference>
<organism evidence="4 5">
    <name type="scientific">Desulfobacter latus</name>
    <dbReference type="NCBI Taxonomy" id="2292"/>
    <lineage>
        <taxon>Bacteria</taxon>
        <taxon>Pseudomonadati</taxon>
        <taxon>Thermodesulfobacteriota</taxon>
        <taxon>Desulfobacteria</taxon>
        <taxon>Desulfobacterales</taxon>
        <taxon>Desulfobacteraceae</taxon>
        <taxon>Desulfobacter</taxon>
    </lineage>
</organism>
<gene>
    <name evidence="4" type="ORF">HXW94_11735</name>
</gene>
<dbReference type="InterPro" id="IPR014756">
    <property type="entry name" value="Ig_E-set"/>
</dbReference>
<keyword evidence="1" id="KW-1133">Transmembrane helix</keyword>
<name>A0A850TAM8_9BACT</name>
<comment type="caution">
    <text evidence="4">The sequence shown here is derived from an EMBL/GenBank/DDBJ whole genome shotgun (WGS) entry which is preliminary data.</text>
</comment>
<evidence type="ECO:0000256" key="1">
    <source>
        <dbReference type="SAM" id="Phobius"/>
    </source>
</evidence>
<feature type="signal peptide" evidence="2">
    <location>
        <begin position="1"/>
        <end position="28"/>
    </location>
</feature>
<accession>A0A850TAM8</accession>
<keyword evidence="5" id="KW-1185">Reference proteome</keyword>
<feature type="chain" id="PRO_5033051208" evidence="2">
    <location>
        <begin position="29"/>
        <end position="1117"/>
    </location>
</feature>
<dbReference type="SUPFAM" id="SSF81296">
    <property type="entry name" value="E set domains"/>
    <property type="match status" value="1"/>
</dbReference>
<keyword evidence="4" id="KW-0378">Hydrolase</keyword>
<dbReference type="InterPro" id="IPR059177">
    <property type="entry name" value="GH29D-like_dom"/>
</dbReference>
<dbReference type="RefSeq" id="WP_178367106.1">
    <property type="nucleotide sequence ID" value="NZ_JACADJ010000041.1"/>
</dbReference>
<dbReference type="Pfam" id="PF13290">
    <property type="entry name" value="CHB_HEX_C_1"/>
    <property type="match status" value="1"/>
</dbReference>
<dbReference type="Gene3D" id="2.60.40.1120">
    <property type="entry name" value="Carboxypeptidase-like, regulatory domain"/>
    <property type="match status" value="2"/>
</dbReference>
<protein>
    <submittedName>
        <fullName evidence="4">Carboxypeptidase regulatory-like domain-containing protein</fullName>
    </submittedName>
</protein>
<dbReference type="InterPro" id="IPR008969">
    <property type="entry name" value="CarboxyPept-like_regulatory"/>
</dbReference>
<evidence type="ECO:0000313" key="5">
    <source>
        <dbReference type="Proteomes" id="UP000553343"/>
    </source>
</evidence>
<keyword evidence="4" id="KW-0645">Protease</keyword>
<dbReference type="SUPFAM" id="SSF49464">
    <property type="entry name" value="Carboxypeptidase regulatory domain-like"/>
    <property type="match status" value="1"/>
</dbReference>
<keyword evidence="2" id="KW-0732">Signal</keyword>
<keyword evidence="4" id="KW-0121">Carboxypeptidase</keyword>
<feature type="domain" description="GH29D-like beta-sandwich" evidence="3">
    <location>
        <begin position="190"/>
        <end position="242"/>
    </location>
</feature>
<evidence type="ECO:0000256" key="2">
    <source>
        <dbReference type="SAM" id="SignalP"/>
    </source>
</evidence>
<sequence length="1117" mass="116931">MRRICKWKSKFFFFLILSMFVFSTVAYAAETQTLTIDPVTENKAVTEAFALTVNYTVTNDAATAGIAAVVHFNSSKVTFVDFSDVDTDAANGTIFNQIQVPQDDITDLDNDTTTDKYVSLTWTNFANAFSGTSRPLGVVNFTVNESAYNGPAQFNITTGNPAFGLTRETNGATITVTGGKAAPSEPVLSPVAGYYNDAVSVTAEVDDGVTTYYTLDGTEPDATDLEYAGVAINVDDDDTNKVTVTMKSYDPVGDIWGDPGSADYTFDKADPVVVISEPSADAVVETAALIIEGTASDVTSGVAKVEVSIDGQANWADAILNGENWTFNAALAKGENAIAVRVTDEAGNAVVIPGNTMTYTPPPLVLTVDGVDVTGQKIRVPNTAGSNTRTITVSGGSEDFANYNWTTGPDDPTFGALSASTGESVTYTAVVGQKGTHTVTVTDPADATTANMTIEVFDFSVSADKDVGYVGTPVVFTAVGNSGTFEWEVVGDGADVAGIPVISGNDDAIATITPVAAGTFQLKATDGGAGGTGAEFTTPAFTIYAVPDFSGLPETTETYNPTNPSEYTVSGGDETYEWTVTNPANEALDPVTGASFTFKAPTTGNFAGNYTVKVAESTAYESSFNVYVPLTITPEQTDFVVLGNADALPFTISGAEDGKGYTVTIDSLDDQVPDDVDTGNVANNVVNFEFNPADANATVETRSKDYAINAVVDDYKASDIPEIHVTVVPVADYSGKVTDSAGLALDDVKVTITGPANSAGETAMSDGNAEGAFTFKSLPAVDPQDDSDVDYTVMAEKAGYVTETDVSLNADGSTVIEMKNATASLSGTVLYPDGSKAEDCNVVLINANGNTIDTVSTENDGVFSFEFETVPATPVTYTVKATKQGYEKEVTITVPKNGFDYTVTPDITLEKVTPAEKVLGEVAPETGGKVEMDFGTNDIPDEVKDEFGLNAGTITITIAKGTASGGPLSVFPPDITDPASLQGADKPDEAITWRIDNIGHNTCVIIPVPFEAEDTADVKDGLLNVIYANSNSPSDWKQANINSVDYDKNIIYAEICEWSSNYVGLGNVSDNSGSVGDGGQCFINSVSSGDNFAGIATLAVLFACAAALAAVRRKKNQ</sequence>
<dbReference type="Proteomes" id="UP000553343">
    <property type="component" value="Unassembled WGS sequence"/>
</dbReference>
<proteinExistence type="predicted"/>
<dbReference type="Gene3D" id="2.60.40.650">
    <property type="match status" value="1"/>
</dbReference>
<dbReference type="AlphaFoldDB" id="A0A850TAM8"/>
<evidence type="ECO:0000313" key="4">
    <source>
        <dbReference type="EMBL" id="NWH05648.1"/>
    </source>
</evidence>
<dbReference type="GO" id="GO:0004180">
    <property type="term" value="F:carboxypeptidase activity"/>
    <property type="evidence" value="ECO:0007669"/>
    <property type="project" value="UniProtKB-KW"/>
</dbReference>
<keyword evidence="1" id="KW-0472">Membrane</keyword>
<feature type="transmembrane region" description="Helical" evidence="1">
    <location>
        <begin position="1092"/>
        <end position="1111"/>
    </location>
</feature>